<gene>
    <name evidence="1" type="ORF">L1987_16888</name>
</gene>
<dbReference type="EMBL" id="CM042023">
    <property type="protein sequence ID" value="KAI3812181.1"/>
    <property type="molecule type" value="Genomic_DNA"/>
</dbReference>
<keyword evidence="2" id="KW-1185">Reference proteome</keyword>
<protein>
    <submittedName>
        <fullName evidence="1">Uncharacterized protein</fullName>
    </submittedName>
</protein>
<proteinExistence type="predicted"/>
<reference evidence="2" key="1">
    <citation type="journal article" date="2022" name="Mol. Ecol. Resour.">
        <title>The genomes of chicory, endive, great burdock and yacon provide insights into Asteraceae palaeo-polyploidization history and plant inulin production.</title>
        <authorList>
            <person name="Fan W."/>
            <person name="Wang S."/>
            <person name="Wang H."/>
            <person name="Wang A."/>
            <person name="Jiang F."/>
            <person name="Liu H."/>
            <person name="Zhao H."/>
            <person name="Xu D."/>
            <person name="Zhang Y."/>
        </authorList>
    </citation>
    <scope>NUCLEOTIDE SEQUENCE [LARGE SCALE GENOMIC DNA]</scope>
    <source>
        <strain evidence="2">cv. Yunnan</strain>
    </source>
</reference>
<evidence type="ECO:0000313" key="1">
    <source>
        <dbReference type="EMBL" id="KAI3812181.1"/>
    </source>
</evidence>
<reference evidence="1 2" key="2">
    <citation type="journal article" date="2022" name="Mol. Ecol. Resour.">
        <title>The genomes of chicory, endive, great burdock and yacon provide insights into Asteraceae paleo-polyploidization history and plant inulin production.</title>
        <authorList>
            <person name="Fan W."/>
            <person name="Wang S."/>
            <person name="Wang H."/>
            <person name="Wang A."/>
            <person name="Jiang F."/>
            <person name="Liu H."/>
            <person name="Zhao H."/>
            <person name="Xu D."/>
            <person name="Zhang Y."/>
        </authorList>
    </citation>
    <scope>NUCLEOTIDE SEQUENCE [LARGE SCALE GENOMIC DNA]</scope>
    <source>
        <strain evidence="2">cv. Yunnan</strain>
        <tissue evidence="1">Leaves</tissue>
    </source>
</reference>
<sequence length="97" mass="10934">MLSCFWYPVINLQRLCTFSVWIIALLPPLPYPSQPRSQAGASVAIKYGFVFRVKAHSPELTSDRPESYVLLSPSHILRHRKVTGKDAVVFSLVHISP</sequence>
<dbReference type="Proteomes" id="UP001056120">
    <property type="component" value="Linkage Group LG06"/>
</dbReference>
<comment type="caution">
    <text evidence="1">The sequence shown here is derived from an EMBL/GenBank/DDBJ whole genome shotgun (WGS) entry which is preliminary data.</text>
</comment>
<name>A0ACB9IWE9_9ASTR</name>
<evidence type="ECO:0000313" key="2">
    <source>
        <dbReference type="Proteomes" id="UP001056120"/>
    </source>
</evidence>
<accession>A0ACB9IWE9</accession>
<organism evidence="1 2">
    <name type="scientific">Smallanthus sonchifolius</name>
    <dbReference type="NCBI Taxonomy" id="185202"/>
    <lineage>
        <taxon>Eukaryota</taxon>
        <taxon>Viridiplantae</taxon>
        <taxon>Streptophyta</taxon>
        <taxon>Embryophyta</taxon>
        <taxon>Tracheophyta</taxon>
        <taxon>Spermatophyta</taxon>
        <taxon>Magnoliopsida</taxon>
        <taxon>eudicotyledons</taxon>
        <taxon>Gunneridae</taxon>
        <taxon>Pentapetalae</taxon>
        <taxon>asterids</taxon>
        <taxon>campanulids</taxon>
        <taxon>Asterales</taxon>
        <taxon>Asteraceae</taxon>
        <taxon>Asteroideae</taxon>
        <taxon>Heliantheae alliance</taxon>
        <taxon>Millerieae</taxon>
        <taxon>Smallanthus</taxon>
    </lineage>
</organism>